<dbReference type="RefSeq" id="WP_136379488.1">
    <property type="nucleotide sequence ID" value="NZ_SLUB01000014.1"/>
</dbReference>
<feature type="domain" description="XdhC- CoxI" evidence="1">
    <location>
        <begin position="12"/>
        <end position="78"/>
    </location>
</feature>
<evidence type="ECO:0000313" key="4">
    <source>
        <dbReference type="Proteomes" id="UP000306477"/>
    </source>
</evidence>
<comment type="caution">
    <text evidence="3">The sequence shown here is derived from an EMBL/GenBank/DDBJ whole genome shotgun (WGS) entry which is preliminary data.</text>
</comment>
<dbReference type="Pfam" id="PF13478">
    <property type="entry name" value="XdhC_C"/>
    <property type="match status" value="1"/>
</dbReference>
<sequence>MIDIFQVMEQAIRSTQPSVMATIIHVEGSAYLKEGTSMLFFEDGKKCGSMSPGCIEEDLSYRVKEVFKDGKSQTIVYDSTVEDDLMWGQEIGCGGVIYILLVMVDDSLKENLKRVRDQLKSGKKVLHVIKFSSNFTVEFSGYRTEIGELIGDKRIESLENSNWPTKSGLINLVYYHTYIPRKRLIIFGAGPDIEPLVELAVKIGFSVIVCDWRESLCNRNHFPQAHDFIIGFPNEVLQKLTFTHEDFVVLMTHNLKRDKEIVSYLLKKQLRYVGILGSKNRINLLFGQTSKPPWVSAPVGLPIGGQGATEIAISILAEMILVMRGEKVGEGAIYESGGHIPSSRKEQSNGKE</sequence>
<evidence type="ECO:0000259" key="2">
    <source>
        <dbReference type="Pfam" id="PF13478"/>
    </source>
</evidence>
<dbReference type="Pfam" id="PF02625">
    <property type="entry name" value="XdhC_CoxI"/>
    <property type="match status" value="1"/>
</dbReference>
<dbReference type="EMBL" id="SLUB01000014">
    <property type="protein sequence ID" value="THE12738.1"/>
    <property type="molecule type" value="Genomic_DNA"/>
</dbReference>
<dbReference type="PANTHER" id="PTHR30388:SF6">
    <property type="entry name" value="XANTHINE DEHYDROGENASE SUBUNIT A-RELATED"/>
    <property type="match status" value="1"/>
</dbReference>
<dbReference type="OrthoDB" id="9773039at2"/>
<accession>A0A4S3PT17</accession>
<dbReference type="PANTHER" id="PTHR30388">
    <property type="entry name" value="ALDEHYDE OXIDOREDUCTASE MOLYBDENUM COFACTOR ASSEMBLY PROTEIN"/>
    <property type="match status" value="1"/>
</dbReference>
<protein>
    <submittedName>
        <fullName evidence="3">XdhC/CoxI family protein</fullName>
    </submittedName>
</protein>
<evidence type="ECO:0000259" key="1">
    <source>
        <dbReference type="Pfam" id="PF02625"/>
    </source>
</evidence>
<name>A0A4S3PT17_9BACI</name>
<keyword evidence="4" id="KW-1185">Reference proteome</keyword>
<dbReference type="InterPro" id="IPR003777">
    <property type="entry name" value="XdhC_CoxI"/>
</dbReference>
<proteinExistence type="predicted"/>
<feature type="domain" description="XdhC Rossmann" evidence="2">
    <location>
        <begin position="184"/>
        <end position="319"/>
    </location>
</feature>
<dbReference type="InterPro" id="IPR027051">
    <property type="entry name" value="XdhC_Rossmann_dom"/>
</dbReference>
<dbReference type="InterPro" id="IPR052698">
    <property type="entry name" value="MoCofactor_Util/Proc"/>
</dbReference>
<organism evidence="3 4">
    <name type="scientific">Bacillus timonensis</name>
    <dbReference type="NCBI Taxonomy" id="1033734"/>
    <lineage>
        <taxon>Bacteria</taxon>
        <taxon>Bacillati</taxon>
        <taxon>Bacillota</taxon>
        <taxon>Bacilli</taxon>
        <taxon>Bacillales</taxon>
        <taxon>Bacillaceae</taxon>
        <taxon>Bacillus</taxon>
    </lineage>
</organism>
<gene>
    <name evidence="3" type="ORF">E1I69_10105</name>
</gene>
<dbReference type="Proteomes" id="UP000306477">
    <property type="component" value="Unassembled WGS sequence"/>
</dbReference>
<reference evidence="3 4" key="1">
    <citation type="journal article" date="2019" name="Indoor Air">
        <title>Impacts of indoor surface finishes on bacterial viability.</title>
        <authorList>
            <person name="Hu J."/>
            <person name="Maamar S.B."/>
            <person name="Glawe A.J."/>
            <person name="Gottel N."/>
            <person name="Gilbert J.A."/>
            <person name="Hartmann E.M."/>
        </authorList>
    </citation>
    <scope>NUCLEOTIDE SEQUENCE [LARGE SCALE GENOMIC DNA]</scope>
    <source>
        <strain evidence="3 4">AF060A6</strain>
    </source>
</reference>
<evidence type="ECO:0000313" key="3">
    <source>
        <dbReference type="EMBL" id="THE12738.1"/>
    </source>
</evidence>
<dbReference type="AlphaFoldDB" id="A0A4S3PT17"/>
<dbReference type="Gene3D" id="3.40.50.720">
    <property type="entry name" value="NAD(P)-binding Rossmann-like Domain"/>
    <property type="match status" value="1"/>
</dbReference>